<dbReference type="PANTHER" id="PTHR16026">
    <property type="entry name" value="CARTILAGE ACIDIC PROTEIN 1"/>
    <property type="match status" value="1"/>
</dbReference>
<keyword evidence="4" id="KW-1185">Reference proteome</keyword>
<dbReference type="SUPFAM" id="SSF69318">
    <property type="entry name" value="Integrin alpha N-terminal domain"/>
    <property type="match status" value="3"/>
</dbReference>
<dbReference type="Pfam" id="PF07593">
    <property type="entry name" value="UnbV_ASPIC"/>
    <property type="match status" value="1"/>
</dbReference>
<dbReference type="Gene3D" id="2.130.10.130">
    <property type="entry name" value="Integrin alpha, N-terminal"/>
    <property type="match status" value="6"/>
</dbReference>
<dbReference type="PANTHER" id="PTHR16026:SF0">
    <property type="entry name" value="CARTILAGE ACIDIC PROTEIN 1"/>
    <property type="match status" value="1"/>
</dbReference>
<proteinExistence type="predicted"/>
<dbReference type="InterPro" id="IPR027039">
    <property type="entry name" value="Crtac1"/>
</dbReference>
<dbReference type="InterPro" id="IPR028994">
    <property type="entry name" value="Integrin_alpha_N"/>
</dbReference>
<feature type="domain" description="ASPIC/UnbV" evidence="2">
    <location>
        <begin position="538"/>
        <end position="605"/>
    </location>
</feature>
<keyword evidence="1" id="KW-0732">Signal</keyword>
<evidence type="ECO:0000259" key="2">
    <source>
        <dbReference type="Pfam" id="PF07593"/>
    </source>
</evidence>
<dbReference type="PROSITE" id="PS51257">
    <property type="entry name" value="PROKAR_LIPOPROTEIN"/>
    <property type="match status" value="1"/>
</dbReference>
<dbReference type="RefSeq" id="WP_187257270.1">
    <property type="nucleotide sequence ID" value="NZ_JBHULF010000007.1"/>
</dbReference>
<dbReference type="Proteomes" id="UP000765802">
    <property type="component" value="Unassembled WGS sequence"/>
</dbReference>
<dbReference type="Pfam" id="PF13517">
    <property type="entry name" value="FG-GAP_3"/>
    <property type="match status" value="5"/>
</dbReference>
<dbReference type="InterPro" id="IPR011519">
    <property type="entry name" value="UnbV_ASPIC"/>
</dbReference>
<evidence type="ECO:0000313" key="3">
    <source>
        <dbReference type="EMBL" id="MBC6491958.1"/>
    </source>
</evidence>
<reference evidence="3 4" key="1">
    <citation type="submission" date="2016-07" db="EMBL/GenBank/DDBJ databases">
        <title>Genome analysis of Flavihumibacter stibioxidans YS-17.</title>
        <authorList>
            <person name="Shi K."/>
            <person name="Han Y."/>
            <person name="Wang G."/>
        </authorList>
    </citation>
    <scope>NUCLEOTIDE SEQUENCE [LARGE SCALE GENOMIC DNA]</scope>
    <source>
        <strain evidence="3 4">YS-17</strain>
    </source>
</reference>
<organism evidence="3 4">
    <name type="scientific">Flavihumibacter stibioxidans</name>
    <dbReference type="NCBI Taxonomy" id="1834163"/>
    <lineage>
        <taxon>Bacteria</taxon>
        <taxon>Pseudomonadati</taxon>
        <taxon>Bacteroidota</taxon>
        <taxon>Chitinophagia</taxon>
        <taxon>Chitinophagales</taxon>
        <taxon>Chitinophagaceae</taxon>
        <taxon>Flavihumibacter</taxon>
    </lineage>
</organism>
<dbReference type="EMBL" id="MBUA01000023">
    <property type="protein sequence ID" value="MBC6491958.1"/>
    <property type="molecule type" value="Genomic_DNA"/>
</dbReference>
<evidence type="ECO:0000313" key="4">
    <source>
        <dbReference type="Proteomes" id="UP000765802"/>
    </source>
</evidence>
<accession>A0ABR7MA79</accession>
<protein>
    <submittedName>
        <fullName evidence="3">RNA-binding protein</fullName>
    </submittedName>
</protein>
<sequence>MKSTIAILSVLMAGICLTGTGCKDQPDKAEGSSGPALFSLLTPEQTNIDFQNTLTEGLNTNILMYEYFYNGGGVAAGDFNNDGLADLYFSSNMGENRFYLNRGGMKFQDITTVSAAGGRPGPWKTGISAVDINADGKLDIYLCYSGAMPAPKRANQLFINVGNDSNGIPRFEEQAEQFGLASTGFSNQSYWLDYDKDGDLDMLLLNHNPKNLPLLNEVGTAELLRQDNPEKGLRLFRQNNGKFEDVTTRSGINGSELSYGLGLGISDFNSDGWPDFYVSNDYSVPDYLYLNNQNGTFTNRLENSLGHTSQFSMGNDVADVNNDCLPDIFSLDMLPEDNRRQKLLLAPDNYEKFNQNLRSGFYYQYMRNMLQLNNGNGSFSETGQVAGVSNTDWSWSALLADYDNDGWKDLYVTNGYLRDYTNLDFIHYMNEYVQTKGRLQREDVMEIIQQMPSSNVANYIFRNRQGAGFENQGAKWGMGQASNSNGAVYADLDNDGDLDLVVNNINQPAFIYSNNARGLNPHHYLQVRLTGGAGNTQGLGANLKVYHEGGMQLVEQNPVRGYLSSVSTTLHIGLGTSVKADSLIITWNSGKQQKLYDVKADQLLTLAETNAGEKAVPAKHSGSWFTEVAPGIPYIHTNPVINDFNRQPLLLSQFSFSGPCMAKYDFNQDGLQDILMGGESGVPASLYLQQPGGSYQRNPIKAFDADKAFHDAAIEIFDANGDGQPDLYIASGGYHNLAPQDPLLQDRLYLNNGKNDFTRAALPAVSGSKSCVKAGDINGDGFMDLFVGGRVVPGRYPEAPASYLLLNDGKGNFSDQTESICPGLSRIGMVTDAVWIDLDLDKKQELVVAGEWMPVTVFTSEKGKLQNSTRQYFDQSYSGFWNTISAGDFNGDGRPDLIVGNMGLNTQIRATEAEPAEMFFKDFDGNGSVDPIFSFYIGQKSYPYVTRDELIAQLPVMRKRFSSFKSYADIGMDELFQNNELKTAGHLRANHLQTTLFLSGTGGRLSPAQLPVEVQYSPVFTILQLDYDKDGNTDLLLCGNNSHTKIRLGKFDASYGQLLKGNGKGGYTYVSQVESGFHIRGDVRTCMLDGDKIILGINGQALTAYAPGKRKK</sequence>
<comment type="caution">
    <text evidence="3">The sequence shown here is derived from an EMBL/GenBank/DDBJ whole genome shotgun (WGS) entry which is preliminary data.</text>
</comment>
<gene>
    <name evidence="3" type="ORF">BC349_12920</name>
</gene>
<evidence type="ECO:0000256" key="1">
    <source>
        <dbReference type="ARBA" id="ARBA00022729"/>
    </source>
</evidence>
<dbReference type="InterPro" id="IPR013517">
    <property type="entry name" value="FG-GAP"/>
</dbReference>
<name>A0ABR7MA79_9BACT</name>